<keyword evidence="2" id="KW-1185">Reference proteome</keyword>
<dbReference type="AlphaFoldDB" id="A0AAD7AAK0"/>
<proteinExistence type="predicted"/>
<name>A0AAD7AAK0_9AGAR</name>
<protein>
    <submittedName>
        <fullName evidence="1">Uncharacterized protein</fullName>
    </submittedName>
</protein>
<dbReference type="Proteomes" id="UP001218218">
    <property type="component" value="Unassembled WGS sequence"/>
</dbReference>
<dbReference type="EMBL" id="JARIHO010000011">
    <property type="protein sequence ID" value="KAJ7353106.1"/>
    <property type="molecule type" value="Genomic_DNA"/>
</dbReference>
<comment type="caution">
    <text evidence="1">The sequence shown here is derived from an EMBL/GenBank/DDBJ whole genome shotgun (WGS) entry which is preliminary data.</text>
</comment>
<accession>A0AAD7AAK0</accession>
<sequence length="136" mass="14650">MSANKLLASPLPVLSSTGMEVHMWFNFTDFRLQDNVGGHIRHLIFRELCSESDPFIGGASEVEKSMITAGSVVVAVKIQAYTPNLKGDKPLIGPLYPDSSALGGHPPSNPGHPFGLRKTTNCLEITHLAEHTLESG</sequence>
<gene>
    <name evidence="1" type="ORF">DFH08DRAFT_804691</name>
</gene>
<evidence type="ECO:0000313" key="2">
    <source>
        <dbReference type="Proteomes" id="UP001218218"/>
    </source>
</evidence>
<reference evidence="1" key="1">
    <citation type="submission" date="2023-03" db="EMBL/GenBank/DDBJ databases">
        <title>Massive genome expansion in bonnet fungi (Mycena s.s.) driven by repeated elements and novel gene families across ecological guilds.</title>
        <authorList>
            <consortium name="Lawrence Berkeley National Laboratory"/>
            <person name="Harder C.B."/>
            <person name="Miyauchi S."/>
            <person name="Viragh M."/>
            <person name="Kuo A."/>
            <person name="Thoen E."/>
            <person name="Andreopoulos B."/>
            <person name="Lu D."/>
            <person name="Skrede I."/>
            <person name="Drula E."/>
            <person name="Henrissat B."/>
            <person name="Morin E."/>
            <person name="Kohler A."/>
            <person name="Barry K."/>
            <person name="LaButti K."/>
            <person name="Morin E."/>
            <person name="Salamov A."/>
            <person name="Lipzen A."/>
            <person name="Mereny Z."/>
            <person name="Hegedus B."/>
            <person name="Baldrian P."/>
            <person name="Stursova M."/>
            <person name="Weitz H."/>
            <person name="Taylor A."/>
            <person name="Grigoriev I.V."/>
            <person name="Nagy L.G."/>
            <person name="Martin F."/>
            <person name="Kauserud H."/>
        </authorList>
    </citation>
    <scope>NUCLEOTIDE SEQUENCE</scope>
    <source>
        <strain evidence="1">CBHHK002</strain>
    </source>
</reference>
<organism evidence="1 2">
    <name type="scientific">Mycena albidolilacea</name>
    <dbReference type="NCBI Taxonomy" id="1033008"/>
    <lineage>
        <taxon>Eukaryota</taxon>
        <taxon>Fungi</taxon>
        <taxon>Dikarya</taxon>
        <taxon>Basidiomycota</taxon>
        <taxon>Agaricomycotina</taxon>
        <taxon>Agaricomycetes</taxon>
        <taxon>Agaricomycetidae</taxon>
        <taxon>Agaricales</taxon>
        <taxon>Marasmiineae</taxon>
        <taxon>Mycenaceae</taxon>
        <taxon>Mycena</taxon>
    </lineage>
</organism>
<evidence type="ECO:0000313" key="1">
    <source>
        <dbReference type="EMBL" id="KAJ7353106.1"/>
    </source>
</evidence>